<name>A0A9P6T0D9_9FUNG</name>
<dbReference type="SUPFAM" id="SSF57889">
    <property type="entry name" value="Cysteine-rich domain"/>
    <property type="match status" value="1"/>
</dbReference>
<protein>
    <recommendedName>
        <fullName evidence="3">Cas12f1-like TNB domain-containing protein</fullName>
    </recommendedName>
</protein>
<dbReference type="EMBL" id="JAAAID010000640">
    <property type="protein sequence ID" value="KAG0015309.1"/>
    <property type="molecule type" value="Genomic_DNA"/>
</dbReference>
<accession>A0A9P6T0D9</accession>
<organism evidence="4 5">
    <name type="scientific">Entomortierella chlamydospora</name>
    <dbReference type="NCBI Taxonomy" id="101097"/>
    <lineage>
        <taxon>Eukaryota</taxon>
        <taxon>Fungi</taxon>
        <taxon>Fungi incertae sedis</taxon>
        <taxon>Mucoromycota</taxon>
        <taxon>Mortierellomycotina</taxon>
        <taxon>Mortierellomycetes</taxon>
        <taxon>Mortierellales</taxon>
        <taxon>Mortierellaceae</taxon>
        <taxon>Entomortierella</taxon>
    </lineage>
</organism>
<keyword evidence="1" id="KW-0238">DNA-binding</keyword>
<evidence type="ECO:0000259" key="3">
    <source>
        <dbReference type="Pfam" id="PF07282"/>
    </source>
</evidence>
<evidence type="ECO:0000256" key="1">
    <source>
        <dbReference type="ARBA" id="ARBA00023125"/>
    </source>
</evidence>
<reference evidence="4" key="1">
    <citation type="journal article" date="2020" name="Fungal Divers.">
        <title>Resolving the Mortierellaceae phylogeny through synthesis of multi-gene phylogenetics and phylogenomics.</title>
        <authorList>
            <person name="Vandepol N."/>
            <person name="Liber J."/>
            <person name="Desiro A."/>
            <person name="Na H."/>
            <person name="Kennedy M."/>
            <person name="Barry K."/>
            <person name="Grigoriev I.V."/>
            <person name="Miller A.N."/>
            <person name="O'Donnell K."/>
            <person name="Stajich J.E."/>
            <person name="Bonito G."/>
        </authorList>
    </citation>
    <scope>NUCLEOTIDE SEQUENCE</scope>
    <source>
        <strain evidence="4">NRRL 2769</strain>
    </source>
</reference>
<feature type="compositionally biased region" description="Polar residues" evidence="2">
    <location>
        <begin position="122"/>
        <end position="136"/>
    </location>
</feature>
<evidence type="ECO:0000256" key="2">
    <source>
        <dbReference type="SAM" id="MobiDB-lite"/>
    </source>
</evidence>
<feature type="region of interest" description="Disordered" evidence="2">
    <location>
        <begin position="122"/>
        <end position="145"/>
    </location>
</feature>
<sequence length="145" mass="16443">MAVIGIGLGKFSSMSRLSTLHESFLSYFVPLARSLDYIVIGVNEYYSSKKCPVCEEFVAQVAIRRLYCSHCGVYMHRDIMAADNMCRIVQSYLLQQRRPRYLQPVDEKGHYPWEEDCDYVSENSVASTTSPSQETQLAADPALAQ</sequence>
<dbReference type="Pfam" id="PF07282">
    <property type="entry name" value="Cas12f1-like_TNB"/>
    <property type="match status" value="1"/>
</dbReference>
<feature type="domain" description="Cas12f1-like TNB" evidence="3">
    <location>
        <begin position="36"/>
        <end position="84"/>
    </location>
</feature>
<dbReference type="Proteomes" id="UP000703661">
    <property type="component" value="Unassembled WGS sequence"/>
</dbReference>
<dbReference type="GO" id="GO:0003677">
    <property type="term" value="F:DNA binding"/>
    <property type="evidence" value="ECO:0007669"/>
    <property type="project" value="UniProtKB-KW"/>
</dbReference>
<dbReference type="InterPro" id="IPR046349">
    <property type="entry name" value="C1-like_sf"/>
</dbReference>
<proteinExistence type="predicted"/>
<comment type="caution">
    <text evidence="4">The sequence shown here is derived from an EMBL/GenBank/DDBJ whole genome shotgun (WGS) entry which is preliminary data.</text>
</comment>
<evidence type="ECO:0000313" key="4">
    <source>
        <dbReference type="EMBL" id="KAG0015309.1"/>
    </source>
</evidence>
<evidence type="ECO:0000313" key="5">
    <source>
        <dbReference type="Proteomes" id="UP000703661"/>
    </source>
</evidence>
<dbReference type="InterPro" id="IPR010095">
    <property type="entry name" value="Cas12f1-like_TNB"/>
</dbReference>
<gene>
    <name evidence="4" type="ORF">BGZ80_009933</name>
</gene>
<keyword evidence="5" id="KW-1185">Reference proteome</keyword>
<dbReference type="OrthoDB" id="2433906at2759"/>
<dbReference type="AlphaFoldDB" id="A0A9P6T0D9"/>